<keyword evidence="7 17" id="KW-0347">Helicase</keyword>
<name>A0A1Q3F0W9_CULTA</name>
<evidence type="ECO:0000259" key="16">
    <source>
        <dbReference type="PROSITE" id="PS51195"/>
    </source>
</evidence>
<dbReference type="Pfam" id="PF00271">
    <property type="entry name" value="Helicase_C"/>
    <property type="match status" value="1"/>
</dbReference>
<evidence type="ECO:0000256" key="5">
    <source>
        <dbReference type="ARBA" id="ARBA00022741"/>
    </source>
</evidence>
<dbReference type="PANTHER" id="PTHR47958">
    <property type="entry name" value="ATP-DEPENDENT RNA HELICASE DBP3"/>
    <property type="match status" value="1"/>
</dbReference>
<keyword evidence="4" id="KW-0963">Cytoplasm</keyword>
<keyword evidence="17" id="KW-0648">Protein biosynthesis</keyword>
<dbReference type="AlphaFoldDB" id="A0A1Q3F0W9"/>
<evidence type="ECO:0000256" key="6">
    <source>
        <dbReference type="ARBA" id="ARBA00022801"/>
    </source>
</evidence>
<comment type="subcellular location">
    <subcellularLocation>
        <location evidence="2">Cytoplasm</location>
    </subcellularLocation>
    <subcellularLocation>
        <location evidence="1">Nucleus</location>
    </subcellularLocation>
</comment>
<protein>
    <recommendedName>
        <fullName evidence="3">RNA helicase</fullName>
        <ecNumber evidence="3">3.6.4.13</ecNumber>
    </recommendedName>
</protein>
<dbReference type="PROSITE" id="PS51192">
    <property type="entry name" value="HELICASE_ATP_BIND_1"/>
    <property type="match status" value="1"/>
</dbReference>
<feature type="compositionally biased region" description="Low complexity" evidence="13">
    <location>
        <begin position="68"/>
        <end position="78"/>
    </location>
</feature>
<dbReference type="InterPro" id="IPR014001">
    <property type="entry name" value="Helicase_ATP-bd"/>
</dbReference>
<dbReference type="FunFam" id="3.40.50.300:FF:000318">
    <property type="entry name" value="ATP-dependent RNA helicase DDX19B"/>
    <property type="match status" value="1"/>
</dbReference>
<dbReference type="GO" id="GO:0005634">
    <property type="term" value="C:nucleus"/>
    <property type="evidence" value="ECO:0007669"/>
    <property type="project" value="UniProtKB-SubCell"/>
</dbReference>
<evidence type="ECO:0000256" key="13">
    <source>
        <dbReference type="SAM" id="MobiDB-lite"/>
    </source>
</evidence>
<evidence type="ECO:0000256" key="3">
    <source>
        <dbReference type="ARBA" id="ARBA00012552"/>
    </source>
</evidence>
<dbReference type="GO" id="GO:0003743">
    <property type="term" value="F:translation initiation factor activity"/>
    <property type="evidence" value="ECO:0007669"/>
    <property type="project" value="UniProtKB-KW"/>
</dbReference>
<dbReference type="SMART" id="SM00487">
    <property type="entry name" value="DEXDc"/>
    <property type="match status" value="1"/>
</dbReference>
<keyword evidence="6" id="KW-0378">Hydrolase</keyword>
<dbReference type="InterPro" id="IPR014014">
    <property type="entry name" value="RNA_helicase_DEAD_Q_motif"/>
</dbReference>
<dbReference type="EMBL" id="GFDL01013861">
    <property type="protein sequence ID" value="JAV21184.1"/>
    <property type="molecule type" value="Transcribed_RNA"/>
</dbReference>
<dbReference type="SMART" id="SM00490">
    <property type="entry name" value="HELICc"/>
    <property type="match status" value="1"/>
</dbReference>
<feature type="domain" description="DEAD-box RNA helicase Q" evidence="16">
    <location>
        <begin position="152"/>
        <end position="180"/>
    </location>
</feature>
<evidence type="ECO:0000256" key="8">
    <source>
        <dbReference type="ARBA" id="ARBA00022840"/>
    </source>
</evidence>
<dbReference type="PROSITE" id="PS51194">
    <property type="entry name" value="HELICASE_CTER"/>
    <property type="match status" value="1"/>
</dbReference>
<dbReference type="InterPro" id="IPR011545">
    <property type="entry name" value="DEAD/DEAH_box_helicase_dom"/>
</dbReference>
<dbReference type="EC" id="3.6.4.13" evidence="3"/>
<evidence type="ECO:0000313" key="17">
    <source>
        <dbReference type="EMBL" id="JAV21184.1"/>
    </source>
</evidence>
<dbReference type="FunFam" id="3.40.50.300:FF:000849">
    <property type="entry name" value="ATP-dependent RNA helicase DBP5"/>
    <property type="match status" value="1"/>
</dbReference>
<dbReference type="Gene3D" id="3.40.50.300">
    <property type="entry name" value="P-loop containing nucleotide triphosphate hydrolases"/>
    <property type="match status" value="2"/>
</dbReference>
<keyword evidence="17" id="KW-0396">Initiation factor</keyword>
<dbReference type="Pfam" id="PF00270">
    <property type="entry name" value="DEAD"/>
    <property type="match status" value="1"/>
</dbReference>
<dbReference type="GO" id="GO:0010468">
    <property type="term" value="P:regulation of gene expression"/>
    <property type="evidence" value="ECO:0007669"/>
    <property type="project" value="UniProtKB-ARBA"/>
</dbReference>
<feature type="short sequence motif" description="Q motif" evidence="12">
    <location>
        <begin position="152"/>
        <end position="180"/>
    </location>
</feature>
<feature type="region of interest" description="Disordered" evidence="13">
    <location>
        <begin position="1"/>
        <end position="20"/>
    </location>
</feature>
<feature type="region of interest" description="Disordered" evidence="13">
    <location>
        <begin position="29"/>
        <end position="78"/>
    </location>
</feature>
<keyword evidence="9" id="KW-0694">RNA-binding</keyword>
<feature type="domain" description="Helicase ATP-binding" evidence="14">
    <location>
        <begin position="185"/>
        <end position="355"/>
    </location>
</feature>
<evidence type="ECO:0000256" key="1">
    <source>
        <dbReference type="ARBA" id="ARBA00004123"/>
    </source>
</evidence>
<dbReference type="SUPFAM" id="SSF52540">
    <property type="entry name" value="P-loop containing nucleoside triphosphate hydrolases"/>
    <property type="match status" value="1"/>
</dbReference>
<evidence type="ECO:0000256" key="2">
    <source>
        <dbReference type="ARBA" id="ARBA00004496"/>
    </source>
</evidence>
<keyword evidence="10" id="KW-0539">Nucleus</keyword>
<feature type="compositionally biased region" description="Low complexity" evidence="13">
    <location>
        <begin position="40"/>
        <end position="53"/>
    </location>
</feature>
<sequence>MSDAPATAGSSENWIKKAEDQEISTLVSDLSLDKEKSDEAAATAPAATPVAKEVTAKAEETPPPAEPAPASVEPPTAAEVEVAAVANNGATPSEPAASENGETATTSTEEAESFNPADASLLMKIIRKGLVESKQDLEVQRKNPMSPLYSVKTFEALHLKAELKQGVYAMGFNAPSKIQETALPTLLAEPPQNMIAQSQSGTGKTAAFVLAMLSRVNPAKNYPQVICLSPTYELAIQTGEVAAKMAKFCPEIKLRYAVRGEEISKGSKLTDHIIIGTPGKLLDWGIKFRAFDLKKISVFVLDEADVMIATQGHQDQCIRIHKQLSPTCQMMFFSATYEREVMEFAEYIVPNPIVIRLAREQESLDNIKQYYVKCRNQDEKYQAISNIYGVITVGQAIIFCHTRKTAGWLSGKMSQDGHSVAVLSGDLTVEQRLMVLDRFRMGMEKVLITTNVLSRGIDVEQVTIVVNFDLPTDQQGRADCETYLHRIGRTGRFGKNGIAINLVDSDRNMAICRAIENHFKKRIHLLDAENSDEIERIGS</sequence>
<dbReference type="GO" id="GO:0003723">
    <property type="term" value="F:RNA binding"/>
    <property type="evidence" value="ECO:0007669"/>
    <property type="project" value="UniProtKB-KW"/>
</dbReference>
<reference evidence="17" key="1">
    <citation type="submission" date="2017-01" db="EMBL/GenBank/DDBJ databases">
        <title>A deep insight into the sialotranscriptome of adult male and female Cluex tarsalis mosquitoes.</title>
        <authorList>
            <person name="Ribeiro J.M."/>
            <person name="Moreira F."/>
            <person name="Bernard K.A."/>
            <person name="Calvo E."/>
        </authorList>
    </citation>
    <scope>NUCLEOTIDE SEQUENCE</scope>
    <source>
        <strain evidence="17">Kern County</strain>
        <tissue evidence="17">Salivary glands</tissue>
    </source>
</reference>
<dbReference type="GO" id="GO:0005524">
    <property type="term" value="F:ATP binding"/>
    <property type="evidence" value="ECO:0007669"/>
    <property type="project" value="UniProtKB-KW"/>
</dbReference>
<keyword evidence="5" id="KW-0547">Nucleotide-binding</keyword>
<feature type="region of interest" description="Disordered" evidence="13">
    <location>
        <begin position="90"/>
        <end position="116"/>
    </location>
</feature>
<evidence type="ECO:0000256" key="12">
    <source>
        <dbReference type="PROSITE-ProRule" id="PRU00552"/>
    </source>
</evidence>
<evidence type="ECO:0000256" key="7">
    <source>
        <dbReference type="ARBA" id="ARBA00022806"/>
    </source>
</evidence>
<feature type="domain" description="Helicase C-terminal" evidence="15">
    <location>
        <begin position="366"/>
        <end position="534"/>
    </location>
</feature>
<evidence type="ECO:0000256" key="9">
    <source>
        <dbReference type="ARBA" id="ARBA00022884"/>
    </source>
</evidence>
<dbReference type="InterPro" id="IPR001650">
    <property type="entry name" value="Helicase_C-like"/>
</dbReference>
<dbReference type="GO" id="GO:0005737">
    <property type="term" value="C:cytoplasm"/>
    <property type="evidence" value="ECO:0007669"/>
    <property type="project" value="UniProtKB-SubCell"/>
</dbReference>
<dbReference type="CDD" id="cd18787">
    <property type="entry name" value="SF2_C_DEAD"/>
    <property type="match status" value="1"/>
</dbReference>
<accession>A0A1Q3F0W9</accession>
<proteinExistence type="predicted"/>
<evidence type="ECO:0000259" key="15">
    <source>
        <dbReference type="PROSITE" id="PS51194"/>
    </source>
</evidence>
<evidence type="ECO:0000256" key="4">
    <source>
        <dbReference type="ARBA" id="ARBA00022490"/>
    </source>
</evidence>
<dbReference type="PROSITE" id="PS51195">
    <property type="entry name" value="Q_MOTIF"/>
    <property type="match status" value="1"/>
</dbReference>
<dbReference type="InterPro" id="IPR027417">
    <property type="entry name" value="P-loop_NTPase"/>
</dbReference>
<keyword evidence="8" id="KW-0067">ATP-binding</keyword>
<evidence type="ECO:0000259" key="14">
    <source>
        <dbReference type="PROSITE" id="PS51192"/>
    </source>
</evidence>
<feature type="compositionally biased region" description="Low complexity" evidence="13">
    <location>
        <begin position="96"/>
        <end position="108"/>
    </location>
</feature>
<comment type="catalytic activity">
    <reaction evidence="11">
        <text>ATP + H2O = ADP + phosphate + H(+)</text>
        <dbReference type="Rhea" id="RHEA:13065"/>
        <dbReference type="ChEBI" id="CHEBI:15377"/>
        <dbReference type="ChEBI" id="CHEBI:15378"/>
        <dbReference type="ChEBI" id="CHEBI:30616"/>
        <dbReference type="ChEBI" id="CHEBI:43474"/>
        <dbReference type="ChEBI" id="CHEBI:456216"/>
        <dbReference type="EC" id="3.6.4.13"/>
    </reaction>
</comment>
<evidence type="ECO:0000256" key="10">
    <source>
        <dbReference type="ARBA" id="ARBA00023242"/>
    </source>
</evidence>
<dbReference type="GO" id="GO:0003724">
    <property type="term" value="F:RNA helicase activity"/>
    <property type="evidence" value="ECO:0007669"/>
    <property type="project" value="UniProtKB-EC"/>
</dbReference>
<organism evidence="17">
    <name type="scientific">Culex tarsalis</name>
    <name type="common">Encephalitis mosquito</name>
    <dbReference type="NCBI Taxonomy" id="7177"/>
    <lineage>
        <taxon>Eukaryota</taxon>
        <taxon>Metazoa</taxon>
        <taxon>Ecdysozoa</taxon>
        <taxon>Arthropoda</taxon>
        <taxon>Hexapoda</taxon>
        <taxon>Insecta</taxon>
        <taxon>Pterygota</taxon>
        <taxon>Neoptera</taxon>
        <taxon>Endopterygota</taxon>
        <taxon>Diptera</taxon>
        <taxon>Nematocera</taxon>
        <taxon>Culicoidea</taxon>
        <taxon>Culicidae</taxon>
        <taxon>Culicinae</taxon>
        <taxon>Culicini</taxon>
        <taxon>Culex</taxon>
        <taxon>Culex</taxon>
    </lineage>
</organism>
<evidence type="ECO:0000256" key="11">
    <source>
        <dbReference type="ARBA" id="ARBA00047984"/>
    </source>
</evidence>
<dbReference type="GO" id="GO:0016787">
    <property type="term" value="F:hydrolase activity"/>
    <property type="evidence" value="ECO:0007669"/>
    <property type="project" value="UniProtKB-KW"/>
</dbReference>